<name>A0A9Q1BWT1_HOLLE</name>
<reference evidence="1" key="1">
    <citation type="submission" date="2021-10" db="EMBL/GenBank/DDBJ databases">
        <title>Tropical sea cucumber genome reveals ecological adaptation and Cuvierian tubules defense mechanism.</title>
        <authorList>
            <person name="Chen T."/>
        </authorList>
    </citation>
    <scope>NUCLEOTIDE SEQUENCE</scope>
    <source>
        <strain evidence="1">Nanhai2018</strain>
        <tissue evidence="1">Muscle</tissue>
    </source>
</reference>
<dbReference type="AlphaFoldDB" id="A0A9Q1BWT1"/>
<proteinExistence type="predicted"/>
<dbReference type="Proteomes" id="UP001152320">
    <property type="component" value="Chromosome 10"/>
</dbReference>
<accession>A0A9Q1BWT1</accession>
<keyword evidence="2" id="KW-1185">Reference proteome</keyword>
<comment type="caution">
    <text evidence="1">The sequence shown here is derived from an EMBL/GenBank/DDBJ whole genome shotgun (WGS) entry which is preliminary data.</text>
</comment>
<sequence>MQHFFRNRVVNLEPGNRTIGREYSCINCHNKVILWSMQLAASIKSFASGSDVVSLWWFSSEVPSTRWTITAC</sequence>
<organism evidence="1 2">
    <name type="scientific">Holothuria leucospilota</name>
    <name type="common">Black long sea cucumber</name>
    <name type="synonym">Mertensiothuria leucospilota</name>
    <dbReference type="NCBI Taxonomy" id="206669"/>
    <lineage>
        <taxon>Eukaryota</taxon>
        <taxon>Metazoa</taxon>
        <taxon>Echinodermata</taxon>
        <taxon>Eleutherozoa</taxon>
        <taxon>Echinozoa</taxon>
        <taxon>Holothuroidea</taxon>
        <taxon>Aspidochirotacea</taxon>
        <taxon>Aspidochirotida</taxon>
        <taxon>Holothuriidae</taxon>
        <taxon>Holothuria</taxon>
    </lineage>
</organism>
<evidence type="ECO:0000313" key="2">
    <source>
        <dbReference type="Proteomes" id="UP001152320"/>
    </source>
</evidence>
<dbReference type="EMBL" id="JAIZAY010000010">
    <property type="protein sequence ID" value="KAJ8034177.1"/>
    <property type="molecule type" value="Genomic_DNA"/>
</dbReference>
<protein>
    <submittedName>
        <fullName evidence="1">Uncharacterized protein</fullName>
    </submittedName>
</protein>
<evidence type="ECO:0000313" key="1">
    <source>
        <dbReference type="EMBL" id="KAJ8034177.1"/>
    </source>
</evidence>
<gene>
    <name evidence="1" type="ORF">HOLleu_20903</name>
</gene>